<dbReference type="SUPFAM" id="SSF51120">
    <property type="entry name" value="beta-Roll"/>
    <property type="match status" value="1"/>
</dbReference>
<proteinExistence type="predicted"/>
<dbReference type="Gene3D" id="2.170.16.10">
    <property type="entry name" value="Hedgehog/Intein (Hint) domain"/>
    <property type="match status" value="1"/>
</dbReference>
<comment type="caution">
    <text evidence="3">The sequence shown here is derived from an EMBL/GenBank/DDBJ whole genome shotgun (WGS) entry which is preliminary data.</text>
</comment>
<feature type="region of interest" description="Disordered" evidence="1">
    <location>
        <begin position="1"/>
        <end position="22"/>
    </location>
</feature>
<dbReference type="Pfam" id="PF13403">
    <property type="entry name" value="Hint_2"/>
    <property type="match status" value="1"/>
</dbReference>
<reference evidence="3 4" key="1">
    <citation type="submission" date="2021-03" db="EMBL/GenBank/DDBJ databases">
        <authorList>
            <person name="So Y."/>
        </authorList>
    </citation>
    <scope>NUCLEOTIDE SEQUENCE [LARGE SCALE GENOMIC DNA]</scope>
    <source>
        <strain evidence="3 4">PWR1</strain>
    </source>
</reference>
<evidence type="ECO:0000259" key="2">
    <source>
        <dbReference type="Pfam" id="PF13403"/>
    </source>
</evidence>
<dbReference type="RefSeq" id="WP_209353684.1">
    <property type="nucleotide sequence ID" value="NZ_JAGIYZ010000025.1"/>
</dbReference>
<evidence type="ECO:0000256" key="1">
    <source>
        <dbReference type="SAM" id="MobiDB-lite"/>
    </source>
</evidence>
<dbReference type="Proteomes" id="UP000680815">
    <property type="component" value="Unassembled WGS sequence"/>
</dbReference>
<evidence type="ECO:0000313" key="3">
    <source>
        <dbReference type="EMBL" id="MBP0466280.1"/>
    </source>
</evidence>
<dbReference type="InterPro" id="IPR036844">
    <property type="entry name" value="Hint_dom_sf"/>
</dbReference>
<dbReference type="InterPro" id="IPR028992">
    <property type="entry name" value="Hedgehog/Intein_dom"/>
</dbReference>
<feature type="domain" description="Hedgehog/Intein (Hint)" evidence="2">
    <location>
        <begin position="188"/>
        <end position="325"/>
    </location>
</feature>
<gene>
    <name evidence="3" type="ORF">J5Y09_20300</name>
</gene>
<dbReference type="InterPro" id="IPR011049">
    <property type="entry name" value="Serralysin-like_metalloprot_C"/>
</dbReference>
<dbReference type="PROSITE" id="PS00330">
    <property type="entry name" value="HEMOLYSIN_CALCIUM"/>
    <property type="match status" value="1"/>
</dbReference>
<dbReference type="InterPro" id="IPR018511">
    <property type="entry name" value="Hemolysin-typ_Ca-bd_CS"/>
</dbReference>
<name>A0ABS4AY20_9PROT</name>
<dbReference type="Pfam" id="PF00353">
    <property type="entry name" value="HemolysinCabind"/>
    <property type="match status" value="1"/>
</dbReference>
<sequence length="389" mass="41132">MSGVINGNGNNNNLSGGTGDNTINGLGGNDVIEDLGGNDRIDGGAGADEVVDKGTGNDTITVGGNTIGTLDKVVTEGGNDIINVQNAGGKVDVTTGAGDDRFYWDGTGQGGVEHNFQANEGNDTLYYGGPGMNAARFQVTLNNASAGPGDGGFVRYDANNNGVFTDATDTVVNFQKFENVVFTSQAPPCFATGTRIATTRGEVAVEDLRVGDLVLTPRAGAKVQPIIWIGHTRVNVAAHPNRDAVAPILVKEGAIAEGVPHRDLRVSPEHAFYIDGRLIPAKHLVNGSSIIQEAWCPQVTYWHVELPAHAVIVSEGAPTESYFDDGSRQNFDNGAIAKLFKDFESHRGNGRYDAEACYPLLRSGTLLEIVRGRLMARAAELERRARAIG</sequence>
<accession>A0ABS4AY20</accession>
<evidence type="ECO:0000313" key="4">
    <source>
        <dbReference type="Proteomes" id="UP000680815"/>
    </source>
</evidence>
<keyword evidence="4" id="KW-1185">Reference proteome</keyword>
<dbReference type="InterPro" id="IPR001343">
    <property type="entry name" value="Hemolysn_Ca-bd"/>
</dbReference>
<feature type="compositionally biased region" description="Low complexity" evidence="1">
    <location>
        <begin position="1"/>
        <end position="15"/>
    </location>
</feature>
<organism evidence="3 4">
    <name type="scientific">Roseomonas nitratireducens</name>
    <dbReference type="NCBI Taxonomy" id="2820810"/>
    <lineage>
        <taxon>Bacteria</taxon>
        <taxon>Pseudomonadati</taxon>
        <taxon>Pseudomonadota</taxon>
        <taxon>Alphaproteobacteria</taxon>
        <taxon>Acetobacterales</taxon>
        <taxon>Roseomonadaceae</taxon>
        <taxon>Roseomonas</taxon>
    </lineage>
</organism>
<dbReference type="EMBL" id="JAGIYZ010000025">
    <property type="protein sequence ID" value="MBP0466280.1"/>
    <property type="molecule type" value="Genomic_DNA"/>
</dbReference>
<protein>
    <submittedName>
        <fullName evidence="3">Hint domain-containing protein</fullName>
    </submittedName>
</protein>
<dbReference type="SUPFAM" id="SSF51294">
    <property type="entry name" value="Hedgehog/intein (Hint) domain"/>
    <property type="match status" value="1"/>
</dbReference>
<dbReference type="Gene3D" id="2.160.20.160">
    <property type="match status" value="1"/>
</dbReference>